<name>A0AAD9MR81_9ANNE</name>
<dbReference type="Gene3D" id="3.40.80.10">
    <property type="entry name" value="Peptidoglycan recognition protein-like"/>
    <property type="match status" value="1"/>
</dbReference>
<evidence type="ECO:0000256" key="1">
    <source>
        <dbReference type="ARBA" id="ARBA00007553"/>
    </source>
</evidence>
<dbReference type="CDD" id="cd06583">
    <property type="entry name" value="PGRP"/>
    <property type="match status" value="1"/>
</dbReference>
<dbReference type="GO" id="GO:0009253">
    <property type="term" value="P:peptidoglycan catabolic process"/>
    <property type="evidence" value="ECO:0007669"/>
    <property type="project" value="InterPro"/>
</dbReference>
<dbReference type="SMART" id="SM00701">
    <property type="entry name" value="PGRP"/>
    <property type="match status" value="1"/>
</dbReference>
<feature type="domain" description="Peptidoglycan recognition protein family" evidence="2">
    <location>
        <begin position="19"/>
        <end position="170"/>
    </location>
</feature>
<keyword evidence="4" id="KW-1185">Reference proteome</keyword>
<dbReference type="AlphaFoldDB" id="A0AAD9MR81"/>
<dbReference type="GO" id="GO:0008270">
    <property type="term" value="F:zinc ion binding"/>
    <property type="evidence" value="ECO:0007669"/>
    <property type="project" value="InterPro"/>
</dbReference>
<comment type="similarity">
    <text evidence="1">Belongs to the N-acetylmuramoyl-L-alanine amidase 2 family.</text>
</comment>
<accession>A0AAD9MR81</accession>
<dbReference type="GO" id="GO:0008745">
    <property type="term" value="F:N-acetylmuramoyl-L-alanine amidase activity"/>
    <property type="evidence" value="ECO:0007669"/>
    <property type="project" value="InterPro"/>
</dbReference>
<protein>
    <recommendedName>
        <fullName evidence="2">Peptidoglycan recognition protein family domain-containing protein</fullName>
    </recommendedName>
</protein>
<evidence type="ECO:0000313" key="3">
    <source>
        <dbReference type="EMBL" id="KAK2140079.1"/>
    </source>
</evidence>
<dbReference type="InterPro" id="IPR006619">
    <property type="entry name" value="PGRP_domain_met/bac"/>
</dbReference>
<gene>
    <name evidence="3" type="ORF">LSH36_1491g00070</name>
</gene>
<proteinExistence type="inferred from homology"/>
<evidence type="ECO:0000259" key="2">
    <source>
        <dbReference type="SMART" id="SM00701"/>
    </source>
</evidence>
<organism evidence="3 4">
    <name type="scientific">Paralvinella palmiformis</name>
    <dbReference type="NCBI Taxonomy" id="53620"/>
    <lineage>
        <taxon>Eukaryota</taxon>
        <taxon>Metazoa</taxon>
        <taxon>Spiralia</taxon>
        <taxon>Lophotrochozoa</taxon>
        <taxon>Annelida</taxon>
        <taxon>Polychaeta</taxon>
        <taxon>Sedentaria</taxon>
        <taxon>Canalipalpata</taxon>
        <taxon>Terebellida</taxon>
        <taxon>Terebelliformia</taxon>
        <taxon>Alvinellidae</taxon>
        <taxon>Paralvinella</taxon>
    </lineage>
</organism>
<dbReference type="Pfam" id="PF01510">
    <property type="entry name" value="Amidase_2"/>
    <property type="match status" value="1"/>
</dbReference>
<dbReference type="InterPro" id="IPR002502">
    <property type="entry name" value="Amidase_domain"/>
</dbReference>
<dbReference type="EMBL" id="JAODUP010001491">
    <property type="protein sequence ID" value="KAK2140079.1"/>
    <property type="molecule type" value="Genomic_DNA"/>
</dbReference>
<sequence length="181" mass="19485">MVPCFSTRKTDPHCEGVQKATISRTEWGAAKARQEQAMNGIADQVIVYHTGPDTCHVIGLSGYNCRLCLLDESCVKQIISAIQHQGLDNIRYNFMIDQNGIIYEGRGWGIVGQHTNGQNDKSIGVAIIGDFTKSGPSEALQTAMSDLVQCGEAGGTLAQDSNLVTSPSMSGKAFHDAVQRL</sequence>
<dbReference type="InterPro" id="IPR036505">
    <property type="entry name" value="Amidase/PGRP_sf"/>
</dbReference>
<evidence type="ECO:0000313" key="4">
    <source>
        <dbReference type="Proteomes" id="UP001208570"/>
    </source>
</evidence>
<dbReference type="PANTHER" id="PTHR11022">
    <property type="entry name" value="PEPTIDOGLYCAN RECOGNITION PROTEIN"/>
    <property type="match status" value="1"/>
</dbReference>
<reference evidence="3" key="1">
    <citation type="journal article" date="2023" name="Mol. Biol. Evol.">
        <title>Third-Generation Sequencing Reveals the Adaptive Role of the Epigenome in Three Deep-Sea Polychaetes.</title>
        <authorList>
            <person name="Perez M."/>
            <person name="Aroh O."/>
            <person name="Sun Y."/>
            <person name="Lan Y."/>
            <person name="Juniper S.K."/>
            <person name="Young C.R."/>
            <person name="Angers B."/>
            <person name="Qian P.Y."/>
        </authorList>
    </citation>
    <scope>NUCLEOTIDE SEQUENCE</scope>
    <source>
        <strain evidence="3">P08H-3</strain>
    </source>
</reference>
<comment type="caution">
    <text evidence="3">The sequence shown here is derived from an EMBL/GenBank/DDBJ whole genome shotgun (WGS) entry which is preliminary data.</text>
</comment>
<dbReference type="PANTHER" id="PTHR11022:SF75">
    <property type="entry name" value="PEPTIDOGLYCAN-RECOGNITION PROTEIN SB1-RELATED"/>
    <property type="match status" value="1"/>
</dbReference>
<dbReference type="SUPFAM" id="SSF55846">
    <property type="entry name" value="N-acetylmuramoyl-L-alanine amidase-like"/>
    <property type="match status" value="1"/>
</dbReference>
<dbReference type="InterPro" id="IPR015510">
    <property type="entry name" value="PGRP"/>
</dbReference>
<dbReference type="Proteomes" id="UP001208570">
    <property type="component" value="Unassembled WGS sequence"/>
</dbReference>